<evidence type="ECO:0000313" key="3">
    <source>
        <dbReference type="WBParaSite" id="ACRNAN_scaffold5326.g10284.t1"/>
    </source>
</evidence>
<feature type="chain" id="PRO_5037663845" evidence="1">
    <location>
        <begin position="20"/>
        <end position="183"/>
    </location>
</feature>
<dbReference type="WBParaSite" id="ACRNAN_scaffold5326.g10284.t1">
    <property type="protein sequence ID" value="ACRNAN_scaffold5326.g10284.t1"/>
    <property type="gene ID" value="ACRNAN_scaffold5326.g10284"/>
</dbReference>
<sequence>MRLQFIVISITFQFYLVSSLLSVGVDLSNLNQLCQQVECSFESSSPCSYQPSGSANWNVQSTGSAGSIGVNVAKGQKASLSTNANFDKDYVVRYQYYKATEEIAFKACCDDESNCNIGANIQTANYKAWQTATVQCNTGTKKLQFVCDNTQGTTDGACNLDKIELLNSVAGSVNPTNACPSIL</sequence>
<name>A0A914E2P4_9BILA</name>
<dbReference type="AlphaFoldDB" id="A0A914E2P4"/>
<keyword evidence="2" id="KW-1185">Reference proteome</keyword>
<evidence type="ECO:0000313" key="2">
    <source>
        <dbReference type="Proteomes" id="UP000887540"/>
    </source>
</evidence>
<protein>
    <submittedName>
        <fullName evidence="3">Uncharacterized protein</fullName>
    </submittedName>
</protein>
<keyword evidence="1" id="KW-0732">Signal</keyword>
<organism evidence="2 3">
    <name type="scientific">Acrobeloides nanus</name>
    <dbReference type="NCBI Taxonomy" id="290746"/>
    <lineage>
        <taxon>Eukaryota</taxon>
        <taxon>Metazoa</taxon>
        <taxon>Ecdysozoa</taxon>
        <taxon>Nematoda</taxon>
        <taxon>Chromadorea</taxon>
        <taxon>Rhabditida</taxon>
        <taxon>Tylenchina</taxon>
        <taxon>Cephalobomorpha</taxon>
        <taxon>Cephaloboidea</taxon>
        <taxon>Cephalobidae</taxon>
        <taxon>Acrobeloides</taxon>
    </lineage>
</organism>
<accession>A0A914E2P4</accession>
<evidence type="ECO:0000256" key="1">
    <source>
        <dbReference type="SAM" id="SignalP"/>
    </source>
</evidence>
<reference evidence="3" key="1">
    <citation type="submission" date="2022-11" db="UniProtKB">
        <authorList>
            <consortium name="WormBaseParasite"/>
        </authorList>
    </citation>
    <scope>IDENTIFICATION</scope>
</reference>
<dbReference type="Gene3D" id="2.60.120.260">
    <property type="entry name" value="Galactose-binding domain-like"/>
    <property type="match status" value="1"/>
</dbReference>
<dbReference type="Proteomes" id="UP000887540">
    <property type="component" value="Unplaced"/>
</dbReference>
<feature type="signal peptide" evidence="1">
    <location>
        <begin position="1"/>
        <end position="19"/>
    </location>
</feature>
<proteinExistence type="predicted"/>